<evidence type="ECO:0000259" key="4">
    <source>
        <dbReference type="Pfam" id="PF03358"/>
    </source>
</evidence>
<feature type="domain" description="NADPH-dependent FMN reductase-like" evidence="4">
    <location>
        <begin position="3"/>
        <end position="140"/>
    </location>
</feature>
<keyword evidence="6" id="KW-1185">Reference proteome</keyword>
<dbReference type="Gene3D" id="3.40.50.360">
    <property type="match status" value="1"/>
</dbReference>
<dbReference type="PANTHER" id="PTHR43408:SF1">
    <property type="entry name" value="FMN REDUCTASE (NADPH)"/>
    <property type="match status" value="1"/>
</dbReference>
<evidence type="ECO:0000313" key="6">
    <source>
        <dbReference type="Proteomes" id="UP001469365"/>
    </source>
</evidence>
<dbReference type="InterPro" id="IPR020048">
    <property type="entry name" value="NADPH-dep_FMN_reduc_SsuE"/>
</dbReference>
<keyword evidence="2" id="KW-0288">FMN</keyword>
<protein>
    <submittedName>
        <fullName evidence="5">NADPH-dependent FMN reductase</fullName>
        <ecNumber evidence="5">1.5.1.38</ecNumber>
    </submittedName>
</protein>
<dbReference type="EC" id="1.5.1.38" evidence="5"/>
<dbReference type="InterPro" id="IPR051814">
    <property type="entry name" value="NAD(P)H-dep_FMN_reductase"/>
</dbReference>
<dbReference type="SUPFAM" id="SSF52218">
    <property type="entry name" value="Flavoproteins"/>
    <property type="match status" value="1"/>
</dbReference>
<sequence>MAKIAVISGSPTETSRLNGLLHAVRALVEGEGWEYNEIQVRLLPPEDLIYTRFDSSSIIEANRIVAEADAVVVATPIYKASYTGVLKTFLDLIPQKGLDRKIVLPLALGGTIAHLLAIDYALKPVLSALGAQHIRAGVYAQDAQITRLDGGGFELSEELQDRLELAVTDWIREIRKNVKEQESLIANS</sequence>
<evidence type="ECO:0000256" key="1">
    <source>
        <dbReference type="ARBA" id="ARBA00022630"/>
    </source>
</evidence>
<accession>A0ABU9DMD6</accession>
<dbReference type="InterPro" id="IPR029039">
    <property type="entry name" value="Flavoprotein-like_sf"/>
</dbReference>
<dbReference type="GO" id="GO:0052873">
    <property type="term" value="F:FMN reductase (NADPH) activity"/>
    <property type="evidence" value="ECO:0007669"/>
    <property type="project" value="UniProtKB-EC"/>
</dbReference>
<dbReference type="NCBIfam" id="TIGR03567">
    <property type="entry name" value="FMN_reduc_SsuE"/>
    <property type="match status" value="1"/>
</dbReference>
<name>A0ABU9DMD6_9BACL</name>
<keyword evidence="3 5" id="KW-0560">Oxidoreductase</keyword>
<dbReference type="Proteomes" id="UP001469365">
    <property type="component" value="Unassembled WGS sequence"/>
</dbReference>
<proteinExistence type="predicted"/>
<dbReference type="Pfam" id="PF03358">
    <property type="entry name" value="FMN_red"/>
    <property type="match status" value="1"/>
</dbReference>
<evidence type="ECO:0000256" key="3">
    <source>
        <dbReference type="ARBA" id="ARBA00023002"/>
    </source>
</evidence>
<evidence type="ECO:0000313" key="5">
    <source>
        <dbReference type="EMBL" id="MEK8129240.1"/>
    </source>
</evidence>
<reference evidence="5 6" key="1">
    <citation type="submission" date="2024-04" db="EMBL/GenBank/DDBJ databases">
        <title>draft genome sequnece of Paenibacillus filicis.</title>
        <authorList>
            <person name="Kim D.-U."/>
        </authorList>
    </citation>
    <scope>NUCLEOTIDE SEQUENCE [LARGE SCALE GENOMIC DNA]</scope>
    <source>
        <strain evidence="5 6">KACC14197</strain>
    </source>
</reference>
<gene>
    <name evidence="5" type="primary">ssuE</name>
    <name evidence="5" type="ORF">WMW72_15140</name>
</gene>
<keyword evidence="1" id="KW-0285">Flavoprotein</keyword>
<comment type="caution">
    <text evidence="5">The sequence shown here is derived from an EMBL/GenBank/DDBJ whole genome shotgun (WGS) entry which is preliminary data.</text>
</comment>
<organism evidence="5 6">
    <name type="scientific">Paenibacillus filicis</name>
    <dbReference type="NCBI Taxonomy" id="669464"/>
    <lineage>
        <taxon>Bacteria</taxon>
        <taxon>Bacillati</taxon>
        <taxon>Bacillota</taxon>
        <taxon>Bacilli</taxon>
        <taxon>Bacillales</taxon>
        <taxon>Paenibacillaceae</taxon>
        <taxon>Paenibacillus</taxon>
    </lineage>
</organism>
<dbReference type="RefSeq" id="WP_341416340.1">
    <property type="nucleotide sequence ID" value="NZ_JBBPCC010000009.1"/>
</dbReference>
<dbReference type="EMBL" id="JBBPCC010000009">
    <property type="protein sequence ID" value="MEK8129240.1"/>
    <property type="molecule type" value="Genomic_DNA"/>
</dbReference>
<dbReference type="PANTHER" id="PTHR43408">
    <property type="entry name" value="FMN REDUCTASE (NADPH)"/>
    <property type="match status" value="1"/>
</dbReference>
<evidence type="ECO:0000256" key="2">
    <source>
        <dbReference type="ARBA" id="ARBA00022643"/>
    </source>
</evidence>
<dbReference type="InterPro" id="IPR005025">
    <property type="entry name" value="FMN_Rdtase-like_dom"/>
</dbReference>